<reference evidence="1 2" key="1">
    <citation type="journal article" date="2020" name="BMC Genomics">
        <title>Intraspecific diversification of the crop wild relative Brassica cretica Lam. using demographic model selection.</title>
        <authorList>
            <person name="Kioukis A."/>
            <person name="Michalopoulou V.A."/>
            <person name="Briers L."/>
            <person name="Pirintsos S."/>
            <person name="Studholme D.J."/>
            <person name="Pavlidis P."/>
            <person name="Sarris P.F."/>
        </authorList>
    </citation>
    <scope>NUCLEOTIDE SEQUENCE [LARGE SCALE GENOMIC DNA]</scope>
    <source>
        <strain evidence="2">cv. PFS-1207/04</strain>
    </source>
</reference>
<evidence type="ECO:0000313" key="1">
    <source>
        <dbReference type="EMBL" id="KAF3578976.1"/>
    </source>
</evidence>
<organism evidence="1 2">
    <name type="scientific">Brassica cretica</name>
    <name type="common">Mustard</name>
    <dbReference type="NCBI Taxonomy" id="69181"/>
    <lineage>
        <taxon>Eukaryota</taxon>
        <taxon>Viridiplantae</taxon>
        <taxon>Streptophyta</taxon>
        <taxon>Embryophyta</taxon>
        <taxon>Tracheophyta</taxon>
        <taxon>Spermatophyta</taxon>
        <taxon>Magnoliopsida</taxon>
        <taxon>eudicotyledons</taxon>
        <taxon>Gunneridae</taxon>
        <taxon>Pentapetalae</taxon>
        <taxon>rosids</taxon>
        <taxon>malvids</taxon>
        <taxon>Brassicales</taxon>
        <taxon>Brassicaceae</taxon>
        <taxon>Brassiceae</taxon>
        <taxon>Brassica</taxon>
    </lineage>
</organism>
<protein>
    <submittedName>
        <fullName evidence="1">Uncharacterized protein</fullName>
    </submittedName>
</protein>
<keyword evidence="2" id="KW-1185">Reference proteome</keyword>
<evidence type="ECO:0000313" key="2">
    <source>
        <dbReference type="Proteomes" id="UP000266723"/>
    </source>
</evidence>
<proteinExistence type="predicted"/>
<accession>A0ABQ7DNB5</accession>
<sequence>MKEIAQIPAVYGEWVAKGSLWEFVVNNRKGGRMFLVPDGCTHGELHEMAQKIEKVELTCSLPDVILQQMAPDTPPMHVTNDRQVV</sequence>
<name>A0ABQ7DNB5_BRACR</name>
<dbReference type="Proteomes" id="UP000266723">
    <property type="component" value="Unassembled WGS sequence"/>
</dbReference>
<comment type="caution">
    <text evidence="1">The sequence shown here is derived from an EMBL/GenBank/DDBJ whole genome shotgun (WGS) entry which is preliminary data.</text>
</comment>
<gene>
    <name evidence="1" type="ORF">DY000_02032044</name>
</gene>
<dbReference type="EMBL" id="QGKV02000649">
    <property type="protein sequence ID" value="KAF3578976.1"/>
    <property type="molecule type" value="Genomic_DNA"/>
</dbReference>